<keyword evidence="1" id="KW-0808">Transferase</keyword>
<dbReference type="InterPro" id="IPR029063">
    <property type="entry name" value="SAM-dependent_MTases_sf"/>
</dbReference>
<dbReference type="GO" id="GO:0032259">
    <property type="term" value="P:methylation"/>
    <property type="evidence" value="ECO:0007669"/>
    <property type="project" value="UniProtKB-KW"/>
</dbReference>
<dbReference type="SUPFAM" id="SSF53335">
    <property type="entry name" value="S-adenosyl-L-methionine-dependent methyltransferases"/>
    <property type="match status" value="2"/>
</dbReference>
<dbReference type="GO" id="GO:0008168">
    <property type="term" value="F:methyltransferase activity"/>
    <property type="evidence" value="ECO:0007669"/>
    <property type="project" value="UniProtKB-KW"/>
</dbReference>
<organism evidence="1 2">
    <name type="scientific">Chamaesiphon polymorphus CCALA 037</name>
    <dbReference type="NCBI Taxonomy" id="2107692"/>
    <lineage>
        <taxon>Bacteria</taxon>
        <taxon>Bacillati</taxon>
        <taxon>Cyanobacteriota</taxon>
        <taxon>Cyanophyceae</taxon>
        <taxon>Gomontiellales</taxon>
        <taxon>Chamaesiphonaceae</taxon>
        <taxon>Chamaesiphon</taxon>
    </lineage>
</organism>
<dbReference type="Gene3D" id="3.40.50.150">
    <property type="entry name" value="Vaccinia Virus protein VP39"/>
    <property type="match status" value="1"/>
</dbReference>
<accession>A0A2T1GCN9</accession>
<dbReference type="CDD" id="cd02440">
    <property type="entry name" value="AdoMet_MTases"/>
    <property type="match status" value="1"/>
</dbReference>
<reference evidence="1 2" key="1">
    <citation type="submission" date="2018-03" db="EMBL/GenBank/DDBJ databases">
        <title>The ancient ancestry and fast evolution of plastids.</title>
        <authorList>
            <person name="Moore K.R."/>
            <person name="Magnabosco C."/>
            <person name="Momper L."/>
            <person name="Gold D.A."/>
            <person name="Bosak T."/>
            <person name="Fournier G.P."/>
        </authorList>
    </citation>
    <scope>NUCLEOTIDE SEQUENCE [LARGE SCALE GENOMIC DNA]</scope>
    <source>
        <strain evidence="1 2">CCALA 037</strain>
    </source>
</reference>
<dbReference type="RefSeq" id="WP_106306740.1">
    <property type="nucleotide sequence ID" value="NZ_PVWO01000205.1"/>
</dbReference>
<dbReference type="EMBL" id="PVWO01000205">
    <property type="protein sequence ID" value="PSB55170.1"/>
    <property type="molecule type" value="Genomic_DNA"/>
</dbReference>
<keyword evidence="2" id="KW-1185">Reference proteome</keyword>
<protein>
    <submittedName>
        <fullName evidence="1">SAM-dependent methyltransferase</fullName>
    </submittedName>
</protein>
<comment type="caution">
    <text evidence="1">The sequence shown here is derived from an EMBL/GenBank/DDBJ whole genome shotgun (WGS) entry which is preliminary data.</text>
</comment>
<dbReference type="Proteomes" id="UP000238937">
    <property type="component" value="Unassembled WGS sequence"/>
</dbReference>
<dbReference type="AlphaFoldDB" id="A0A2T1GCN9"/>
<sequence length="278" mass="32300">MYKNFIPQRFKDSINVLLGRAKSIPITAPFKEESVYLCPTCSSSVARFNRLPDFYYENLDAHGHIFSTFQVETLNYLQYSCPVCNASDRDRLYSLYFQKEISEIREDFRLLDIAPSGSLQNFIKAKYPHIDYRSADMMMEGVDDVVDITQMSLYRDNTFNFFICSHVLEHIDDDRKAMSELYRVLKPGAKGILMVPIVLTLSEDYENPEAKTPEDRWKYFGQDDHVRVYSKRGFIDKLSATGFTVTQLDINYFGAEAFNKHGIHSRSILYIVEKPAEF</sequence>
<evidence type="ECO:0000313" key="1">
    <source>
        <dbReference type="EMBL" id="PSB55170.1"/>
    </source>
</evidence>
<gene>
    <name evidence="1" type="ORF">C7B77_15895</name>
</gene>
<dbReference type="Pfam" id="PF13489">
    <property type="entry name" value="Methyltransf_23"/>
    <property type="match status" value="1"/>
</dbReference>
<name>A0A2T1GCN9_9CYAN</name>
<evidence type="ECO:0000313" key="2">
    <source>
        <dbReference type="Proteomes" id="UP000238937"/>
    </source>
</evidence>
<dbReference type="OrthoDB" id="9768685at2"/>
<proteinExistence type="predicted"/>
<keyword evidence="1" id="KW-0489">Methyltransferase</keyword>